<sequence>MEEKRYKIVVDISKDKQEAYLSLIEDPNGVIISKDSVMTEITKHNVIYGIKQDVIEHICQNPQNVKGLLIAQGKKPVNGENGKIIFEVDIQTTAAPKVLEDGSVDYKNLDLFKNIKKGQIIARKINPTEGQPGINVLGQKIEPIRGKDVRLPVGKNTFIDGDKLIAATDGHIVYLNNKIEVHTLLEVKEVDTSVGNINTVASVKITGNVKSGFTVESEGNIEIFGVVEAAIIIANGNIIIHKGVQGNGKAKIVSGRDVTAKYLQNCSVESEGDVYSEAIIYSNVKACGSVKLLGFKSQIIGSKVIAAKEISAANIGSKMGTYTELQVGILPQTRMKIAELTLKIEQNNEAIDKIKKIVRYLEKFEQLPPDKAEIYQKAKASLKDLVSINHQLTEELSLLNNEIKNSSHGIIKVFDTVFPGTKLVINDAVLKIKEPIKYAMFVRDGADIKFLPLT</sequence>
<dbReference type="Pfam" id="PF20250">
    <property type="entry name" value="FapA_N"/>
    <property type="match status" value="1"/>
</dbReference>
<feature type="domain" description="Flagellar Assembly Protein A N-terminal region" evidence="2">
    <location>
        <begin position="8"/>
        <end position="177"/>
    </location>
</feature>
<keyword evidence="4" id="KW-1185">Reference proteome</keyword>
<accession>A0A097ARS0</accession>
<organism evidence="3 4">
    <name type="scientific">Thermoanaerobacter kivui</name>
    <name type="common">Acetogenium kivui</name>
    <dbReference type="NCBI Taxonomy" id="2325"/>
    <lineage>
        <taxon>Bacteria</taxon>
        <taxon>Bacillati</taxon>
        <taxon>Bacillota</taxon>
        <taxon>Clostridia</taxon>
        <taxon>Thermoanaerobacterales</taxon>
        <taxon>Thermoanaerobacteraceae</taxon>
        <taxon>Thermoanaerobacter</taxon>
    </lineage>
</organism>
<dbReference type="HOGENOM" id="CLU_026157_2_1_9"/>
<evidence type="ECO:0000313" key="4">
    <source>
        <dbReference type="Proteomes" id="UP000029669"/>
    </source>
</evidence>
<dbReference type="PANTHER" id="PTHR38032">
    <property type="entry name" value="POLYMERASE-RELATED"/>
    <property type="match status" value="1"/>
</dbReference>
<dbReference type="EMBL" id="CP009170">
    <property type="protein sequence ID" value="AIS52502.1"/>
    <property type="molecule type" value="Genomic_DNA"/>
</dbReference>
<evidence type="ECO:0000313" key="3">
    <source>
        <dbReference type="EMBL" id="AIS52502.1"/>
    </source>
</evidence>
<dbReference type="STRING" id="2325.TKV_c13310"/>
<dbReference type="KEGG" id="tki:TKV_c13310"/>
<dbReference type="RefSeq" id="WP_049685251.1">
    <property type="nucleotide sequence ID" value="NZ_CP009170.1"/>
</dbReference>
<dbReference type="InterPro" id="IPR005646">
    <property type="entry name" value="FapA"/>
</dbReference>
<dbReference type="Pfam" id="PF03961">
    <property type="entry name" value="FapA"/>
    <property type="match status" value="1"/>
</dbReference>
<reference evidence="4" key="1">
    <citation type="journal article" date="2015" name="Genome Announc.">
        <title>Whole-Genome Sequences of 80 Environmental and Clinical Isolates of Burkholderia pseudomallei.</title>
        <authorList>
            <person name="Johnson S.L."/>
            <person name="Baker A.L."/>
            <person name="Chain P.S."/>
            <person name="Currie B.J."/>
            <person name="Daligault H.E."/>
            <person name="Davenport K.W."/>
            <person name="Davis C.B."/>
            <person name="Inglis T.J."/>
            <person name="Kaestli M."/>
            <person name="Koren S."/>
            <person name="Mayo M."/>
            <person name="Merritt A.J."/>
            <person name="Price E.P."/>
            <person name="Sarovich D.S."/>
            <person name="Warner J."/>
            <person name="Rosovitz M.J."/>
        </authorList>
    </citation>
    <scope>NUCLEOTIDE SEQUENCE [LARGE SCALE GENOMIC DNA]</scope>
    <source>
        <strain evidence="4">DSM 2030</strain>
    </source>
</reference>
<dbReference type="InterPro" id="IPR046865">
    <property type="entry name" value="FapA_b_solenoid"/>
</dbReference>
<evidence type="ECO:0000259" key="2">
    <source>
        <dbReference type="Pfam" id="PF20250"/>
    </source>
</evidence>
<proteinExistence type="predicted"/>
<dbReference type="AlphaFoldDB" id="A0A097ARS0"/>
<feature type="coiled-coil region" evidence="1">
    <location>
        <begin position="337"/>
        <end position="402"/>
    </location>
</feature>
<dbReference type="InterPro" id="IPR046866">
    <property type="entry name" value="FapA_N"/>
</dbReference>
<dbReference type="Proteomes" id="UP000029669">
    <property type="component" value="Chromosome"/>
</dbReference>
<protein>
    <recommendedName>
        <fullName evidence="2">Flagellar Assembly Protein A N-terminal region domain-containing protein</fullName>
    </recommendedName>
</protein>
<name>A0A097ARS0_THEKI</name>
<dbReference type="eggNOG" id="COG1315">
    <property type="taxonomic scope" value="Bacteria"/>
</dbReference>
<dbReference type="PANTHER" id="PTHR38032:SF1">
    <property type="entry name" value="RNA-BINDING PROTEIN KHPB N-TERMINAL DOMAIN-CONTAINING PROTEIN"/>
    <property type="match status" value="1"/>
</dbReference>
<dbReference type="OrthoDB" id="9816426at2"/>
<gene>
    <name evidence="3" type="ORF">TKV_c13310</name>
</gene>
<keyword evidence="1" id="KW-0175">Coiled coil</keyword>
<evidence type="ECO:0000256" key="1">
    <source>
        <dbReference type="SAM" id="Coils"/>
    </source>
</evidence>